<accession>A0A514DA76</accession>
<evidence type="ECO:0000256" key="6">
    <source>
        <dbReference type="ARBA" id="ARBA00022953"/>
    </source>
</evidence>
<comment type="cofactor">
    <cofactor evidence="9">
        <name>Mg(2+)</name>
        <dbReference type="ChEBI" id="CHEBI:18420"/>
    </cofactor>
    <text evidence="9">Binds 2 Mg(2+) per subunit.</text>
</comment>
<dbReference type="GO" id="GO:0039694">
    <property type="term" value="P:viral RNA genome replication"/>
    <property type="evidence" value="ECO:0007669"/>
    <property type="project" value="InterPro"/>
</dbReference>
<gene>
    <name evidence="11" type="ORF">H1Rhizo26FD352_000001</name>
</gene>
<evidence type="ECO:0000256" key="2">
    <source>
        <dbReference type="ARBA" id="ARBA00022484"/>
    </source>
</evidence>
<feature type="binding site" evidence="9">
    <location>
        <position position="373"/>
    </location>
    <ligand>
        <name>Mg(2+)</name>
        <dbReference type="ChEBI" id="CHEBI:18420"/>
        <label>2</label>
    </ligand>
</feature>
<dbReference type="GO" id="GO:0000166">
    <property type="term" value="F:nucleotide binding"/>
    <property type="evidence" value="ECO:0007669"/>
    <property type="project" value="UniProtKB-KW"/>
</dbReference>
<evidence type="ECO:0000256" key="5">
    <source>
        <dbReference type="ARBA" id="ARBA00022741"/>
    </source>
</evidence>
<dbReference type="PROSITE" id="PS50522">
    <property type="entry name" value="RDRP_PHAGE"/>
    <property type="match status" value="1"/>
</dbReference>
<dbReference type="GO" id="GO:0003968">
    <property type="term" value="F:RNA-directed RNA polymerase activity"/>
    <property type="evidence" value="ECO:0007669"/>
    <property type="project" value="UniProtKB-KW"/>
</dbReference>
<protein>
    <recommendedName>
        <fullName evidence="1">RNA-directed RNA polymerase</fullName>
        <ecNumber evidence="1">2.7.7.48</ecNumber>
    </recommendedName>
    <alternativeName>
        <fullName evidence="7">RNA replicase beta chain</fullName>
    </alternativeName>
</protein>
<feature type="domain" description="RdRp catalytic" evidence="10">
    <location>
        <begin position="273"/>
        <end position="405"/>
    </location>
</feature>
<keyword evidence="6" id="KW-0693">Viral RNA replication</keyword>
<keyword evidence="3" id="KW-0808">Transferase</keyword>
<dbReference type="InterPro" id="IPR005093">
    <property type="entry name" value="RNArep_beta"/>
</dbReference>
<comment type="catalytic activity">
    <reaction evidence="8">
        <text>RNA(n) + a ribonucleoside 5'-triphosphate = RNA(n+1) + diphosphate</text>
        <dbReference type="Rhea" id="RHEA:21248"/>
        <dbReference type="Rhea" id="RHEA-COMP:14527"/>
        <dbReference type="Rhea" id="RHEA-COMP:17342"/>
        <dbReference type="ChEBI" id="CHEBI:33019"/>
        <dbReference type="ChEBI" id="CHEBI:61557"/>
        <dbReference type="ChEBI" id="CHEBI:140395"/>
        <dbReference type="EC" id="2.7.7.48"/>
    </reaction>
</comment>
<keyword evidence="5" id="KW-0547">Nucleotide-binding</keyword>
<dbReference type="EC" id="2.7.7.48" evidence="1"/>
<dbReference type="GO" id="GO:0046872">
    <property type="term" value="F:metal ion binding"/>
    <property type="evidence" value="ECO:0007669"/>
    <property type="project" value="UniProtKB-KW"/>
</dbReference>
<keyword evidence="9" id="KW-0460">Magnesium</keyword>
<proteinExistence type="predicted"/>
<evidence type="ECO:0000313" key="11">
    <source>
        <dbReference type="EMBL" id="QDH90513.1"/>
    </source>
</evidence>
<keyword evidence="9" id="KW-0479">Metal-binding</keyword>
<feature type="binding site" evidence="9">
    <location>
        <position position="374"/>
    </location>
    <ligand>
        <name>Mg(2+)</name>
        <dbReference type="ChEBI" id="CHEBI:18420"/>
        <label>2</label>
    </ligand>
</feature>
<name>A0A514DA76_9VIRU</name>
<evidence type="ECO:0000256" key="1">
    <source>
        <dbReference type="ARBA" id="ARBA00012494"/>
    </source>
</evidence>
<evidence type="ECO:0000256" key="9">
    <source>
        <dbReference type="PIRSR" id="PIRSR605093-1"/>
    </source>
</evidence>
<sequence length="570" mass="64579">MKSANFVSWERPRSPDQVLNLFKEYAEASACGSWSRFLLDFVRDGDYRSVVEFDVPYDTSVDDFRAAVQIQAFYKKNPWIDLGYDPKGKALEAFVMAELRCQETNRRLSSELPARDVSQVIVSARRKIARILGDVPDPDSLQPRFGPGANTSIRRAQASLSGKLSAQLACSEDMLPYVSAWLSLTPTWVMHHCTKSAVTLPLWEADPSYTRQNIELEVHHGKLVFVPKSAKTHRPIVVEPILNGFFQLGVGSFLKRRLKHCGLDLTDQENNRKLACKGSLDGSLATIDLSSASDTLAYETVSRLLPFEWVEFLGSIRTGTITYEDFSPLPLEKFSSMGNGYTFELESLIFWALSLACTEAFNGDTGNIGVFGDDIIVETEVVPLLIRSLDWLGFEVNTSKSFWAGPFRESCGADWLQGNDVRPFFIKEEVSERYLYVFHNWLMRRGETQLAKLVLSWTHEPTRLFGPDGYGDGHLLGDYHLYLPRDERRKGYGGGYFDTYALKPKRHQKRRPGDWLIPGYSIYRYATDFNSPSTDPSRVQESPSDPWVLPGTEGYVRRSIYTFSEGIFLS</sequence>
<reference evidence="11" key="1">
    <citation type="submission" date="2019-05" db="EMBL/GenBank/DDBJ databases">
        <title>Metatranscriptomic reconstruction reveals RNA viruses with the potential to shape carbon cycling in soil.</title>
        <authorList>
            <person name="Starr E.P."/>
            <person name="Nuccio E."/>
            <person name="Pett-Ridge J."/>
            <person name="Banfield J.F."/>
            <person name="Firestone M.K."/>
        </authorList>
    </citation>
    <scope>NUCLEOTIDE SEQUENCE</scope>
    <source>
        <strain evidence="11">H1_Rhizo_26_FD_scaffold_352</strain>
    </source>
</reference>
<keyword evidence="2 11" id="KW-0696">RNA-directed RNA polymerase</keyword>
<evidence type="ECO:0000256" key="7">
    <source>
        <dbReference type="ARBA" id="ARBA00030248"/>
    </source>
</evidence>
<keyword evidence="4" id="KW-0548">Nucleotidyltransferase</keyword>
<evidence type="ECO:0000256" key="4">
    <source>
        <dbReference type="ARBA" id="ARBA00022695"/>
    </source>
</evidence>
<organism evidence="11">
    <name type="scientific">Leviviridae sp</name>
    <dbReference type="NCBI Taxonomy" id="2027243"/>
    <lineage>
        <taxon>Viruses</taxon>
        <taxon>Riboviria</taxon>
        <taxon>Orthornavirae</taxon>
        <taxon>Lenarviricota</taxon>
        <taxon>Leviviricetes</taxon>
        <taxon>Norzivirales</taxon>
        <taxon>Fiersviridae</taxon>
    </lineage>
</organism>
<dbReference type="InterPro" id="IPR007096">
    <property type="entry name" value="RNA-dir_Rpol_cat_phage"/>
</dbReference>
<evidence type="ECO:0000256" key="3">
    <source>
        <dbReference type="ARBA" id="ARBA00022679"/>
    </source>
</evidence>
<evidence type="ECO:0000259" key="10">
    <source>
        <dbReference type="PROSITE" id="PS50522"/>
    </source>
</evidence>
<evidence type="ECO:0000256" key="8">
    <source>
        <dbReference type="ARBA" id="ARBA00048744"/>
    </source>
</evidence>
<dbReference type="Pfam" id="PF03431">
    <property type="entry name" value="RNA_replicase_B"/>
    <property type="match status" value="1"/>
</dbReference>
<feature type="binding site" evidence="9">
    <location>
        <position position="288"/>
    </location>
    <ligand>
        <name>Mg(2+)</name>
        <dbReference type="ChEBI" id="CHEBI:18420"/>
        <label>2</label>
    </ligand>
</feature>
<dbReference type="EMBL" id="MN035592">
    <property type="protein sequence ID" value="QDH90513.1"/>
    <property type="molecule type" value="Genomic_RNA"/>
</dbReference>